<feature type="domain" description="Glycosyltransferase 2-like" evidence="1">
    <location>
        <begin position="65"/>
        <end position="127"/>
    </location>
</feature>
<evidence type="ECO:0000313" key="2">
    <source>
        <dbReference type="EMBL" id="KKQ91446.1"/>
    </source>
</evidence>
<dbReference type="AlphaFoldDB" id="A0A0G0PQ12"/>
<dbReference type="PANTHER" id="PTHR22916:SF3">
    <property type="entry name" value="UDP-GLCNAC:BETAGAL BETA-1,3-N-ACETYLGLUCOSAMINYLTRANSFERASE-LIKE PROTEIN 1"/>
    <property type="match status" value="1"/>
</dbReference>
<sequence>MYNFLKTLRVIYRIEQDNISYPELIEFLYGEIPPEDHNFLLYNYAPHIENVLIFGLNEKNPPLFSVIIPTYNRHKLLVKTLNSVISQNNIYRTEFELMIVDNGSKDETEKVVKNFANQNRKTNIIYVKLRLLTATPRL</sequence>
<accession>A0A0G0PQ12</accession>
<evidence type="ECO:0000313" key="3">
    <source>
        <dbReference type="Proteomes" id="UP000034706"/>
    </source>
</evidence>
<organism evidence="2 3">
    <name type="scientific">Candidatus Azambacteria bacterium GW2011_GWA2_39_10</name>
    <dbReference type="NCBI Taxonomy" id="1618611"/>
    <lineage>
        <taxon>Bacteria</taxon>
        <taxon>Candidatus Azamiibacteriota</taxon>
    </lineage>
</organism>
<comment type="caution">
    <text evidence="2">The sequence shown here is derived from an EMBL/GenBank/DDBJ whole genome shotgun (WGS) entry which is preliminary data.</text>
</comment>
<protein>
    <submittedName>
        <fullName evidence="2">Glycosyl transferase</fullName>
    </submittedName>
</protein>
<dbReference type="CDD" id="cd00761">
    <property type="entry name" value="Glyco_tranf_GTA_type"/>
    <property type="match status" value="1"/>
</dbReference>
<dbReference type="GO" id="GO:0016758">
    <property type="term" value="F:hexosyltransferase activity"/>
    <property type="evidence" value="ECO:0007669"/>
    <property type="project" value="UniProtKB-ARBA"/>
</dbReference>
<dbReference type="InterPro" id="IPR001173">
    <property type="entry name" value="Glyco_trans_2-like"/>
</dbReference>
<reference evidence="2 3" key="1">
    <citation type="journal article" date="2015" name="Nature">
        <title>rRNA introns, odd ribosomes, and small enigmatic genomes across a large radiation of phyla.</title>
        <authorList>
            <person name="Brown C.T."/>
            <person name="Hug L.A."/>
            <person name="Thomas B.C."/>
            <person name="Sharon I."/>
            <person name="Castelle C.J."/>
            <person name="Singh A."/>
            <person name="Wilkins M.J."/>
            <person name="Williams K.H."/>
            <person name="Banfield J.F."/>
        </authorList>
    </citation>
    <scope>NUCLEOTIDE SEQUENCE [LARGE SCALE GENOMIC DNA]</scope>
</reference>
<dbReference type="InterPro" id="IPR029044">
    <property type="entry name" value="Nucleotide-diphossugar_trans"/>
</dbReference>
<name>A0A0G0PQ12_9BACT</name>
<dbReference type="Gene3D" id="3.90.550.10">
    <property type="entry name" value="Spore Coat Polysaccharide Biosynthesis Protein SpsA, Chain A"/>
    <property type="match status" value="1"/>
</dbReference>
<dbReference type="Pfam" id="PF00535">
    <property type="entry name" value="Glycos_transf_2"/>
    <property type="match status" value="1"/>
</dbReference>
<proteinExistence type="predicted"/>
<dbReference type="SUPFAM" id="SSF53448">
    <property type="entry name" value="Nucleotide-diphospho-sugar transferases"/>
    <property type="match status" value="1"/>
</dbReference>
<keyword evidence="2" id="KW-0808">Transferase</keyword>
<dbReference type="PANTHER" id="PTHR22916">
    <property type="entry name" value="GLYCOSYLTRANSFERASE"/>
    <property type="match status" value="1"/>
</dbReference>
<dbReference type="Proteomes" id="UP000034706">
    <property type="component" value="Unassembled WGS sequence"/>
</dbReference>
<gene>
    <name evidence="2" type="ORF">UT16_C0014G0002</name>
</gene>
<evidence type="ECO:0000259" key="1">
    <source>
        <dbReference type="Pfam" id="PF00535"/>
    </source>
</evidence>
<dbReference type="EMBL" id="LBVT01000014">
    <property type="protein sequence ID" value="KKQ91446.1"/>
    <property type="molecule type" value="Genomic_DNA"/>
</dbReference>